<dbReference type="InterPro" id="IPR010982">
    <property type="entry name" value="Lambda_DNA-bd_dom_sf"/>
</dbReference>
<dbReference type="PANTHER" id="PTHR30146:SF2">
    <property type="entry name" value="HTH-TYPE TRANSCRIPTIONAL REGULATOR GNTR"/>
    <property type="match status" value="1"/>
</dbReference>
<feature type="domain" description="HTH lacI-type" evidence="4">
    <location>
        <begin position="14"/>
        <end position="68"/>
    </location>
</feature>
<dbReference type="CDD" id="cd01575">
    <property type="entry name" value="PBP1_GntR"/>
    <property type="match status" value="1"/>
</dbReference>
<evidence type="ECO:0000256" key="2">
    <source>
        <dbReference type="ARBA" id="ARBA00023125"/>
    </source>
</evidence>
<comment type="caution">
    <text evidence="5">The sequence shown here is derived from an EMBL/GenBank/DDBJ whole genome shotgun (WGS) entry which is preliminary data.</text>
</comment>
<dbReference type="InterPro" id="IPR000843">
    <property type="entry name" value="HTH_LacI"/>
</dbReference>
<dbReference type="Pfam" id="PF00356">
    <property type="entry name" value="LacI"/>
    <property type="match status" value="1"/>
</dbReference>
<dbReference type="GO" id="GO:0003700">
    <property type="term" value="F:DNA-binding transcription factor activity"/>
    <property type="evidence" value="ECO:0007669"/>
    <property type="project" value="TreeGrafter"/>
</dbReference>
<dbReference type="SUPFAM" id="SSF53822">
    <property type="entry name" value="Periplasmic binding protein-like I"/>
    <property type="match status" value="1"/>
</dbReference>
<dbReference type="RefSeq" id="WP_110017084.1">
    <property type="nucleotide sequence ID" value="NZ_QGTJ01000002.1"/>
</dbReference>
<sequence>MNKRRTGSRSTGRTTIEDVARHAGVSAITVSRALRTPDSVSKPLRERIGQAVATLGYVPNRAARTLASARSNSVAVLVPSLSNQVFVDVLAGIRDVLGPRGYQLLIGNNLYDAAEEERLLMAYLEHHPDGLLLTGLQQSPRARAALAGSGVPTVHMMDLMADHSVTSVGFSQPAAGYAMTRHLLERGHRRIAFMAAQLDERTLKRRDGYRQALDEAGHGDYCAEISSPAASSVGLGVELTAQLLAEHPAIDAVFCCNDDLALGALFHCQRRGIPVPQHLAIAGFNDLGFGACSVPALTTVATPRYHIGVRAAELLLARIDNPALDAETLDLGFELQTRESA</sequence>
<dbReference type="SMART" id="SM00354">
    <property type="entry name" value="HTH_LACI"/>
    <property type="match status" value="1"/>
</dbReference>
<name>A0A317MXR9_9GAMM</name>
<dbReference type="OrthoDB" id="6619319at2"/>
<dbReference type="Proteomes" id="UP000246569">
    <property type="component" value="Unassembled WGS sequence"/>
</dbReference>
<dbReference type="GO" id="GO:0000976">
    <property type="term" value="F:transcription cis-regulatory region binding"/>
    <property type="evidence" value="ECO:0007669"/>
    <property type="project" value="TreeGrafter"/>
</dbReference>
<evidence type="ECO:0000313" key="6">
    <source>
        <dbReference type="Proteomes" id="UP000246569"/>
    </source>
</evidence>
<dbReference type="SUPFAM" id="SSF47413">
    <property type="entry name" value="lambda repressor-like DNA-binding domains"/>
    <property type="match status" value="1"/>
</dbReference>
<dbReference type="Gene3D" id="1.10.260.40">
    <property type="entry name" value="lambda repressor-like DNA-binding domains"/>
    <property type="match status" value="1"/>
</dbReference>
<dbReference type="EMBL" id="QGTJ01000002">
    <property type="protein sequence ID" value="PWV64415.1"/>
    <property type="molecule type" value="Genomic_DNA"/>
</dbReference>
<reference evidence="5 6" key="1">
    <citation type="submission" date="2018-05" db="EMBL/GenBank/DDBJ databases">
        <title>Genomic Encyclopedia of Type Strains, Phase IV (KMG-IV): sequencing the most valuable type-strain genomes for metagenomic binning, comparative biology and taxonomic classification.</title>
        <authorList>
            <person name="Goeker M."/>
        </authorList>
    </citation>
    <scope>NUCLEOTIDE SEQUENCE [LARGE SCALE GENOMIC DNA]</scope>
    <source>
        <strain evidence="5 6">DSM 23606</strain>
    </source>
</reference>
<dbReference type="PANTHER" id="PTHR30146">
    <property type="entry name" value="LACI-RELATED TRANSCRIPTIONAL REPRESSOR"/>
    <property type="match status" value="1"/>
</dbReference>
<dbReference type="CDD" id="cd01392">
    <property type="entry name" value="HTH_LacI"/>
    <property type="match status" value="1"/>
</dbReference>
<dbReference type="InterPro" id="IPR046335">
    <property type="entry name" value="LacI/GalR-like_sensor"/>
</dbReference>
<evidence type="ECO:0000256" key="1">
    <source>
        <dbReference type="ARBA" id="ARBA00023015"/>
    </source>
</evidence>
<dbReference type="Pfam" id="PF13377">
    <property type="entry name" value="Peripla_BP_3"/>
    <property type="match status" value="1"/>
</dbReference>
<evidence type="ECO:0000259" key="4">
    <source>
        <dbReference type="PROSITE" id="PS50932"/>
    </source>
</evidence>
<dbReference type="PROSITE" id="PS50932">
    <property type="entry name" value="HTH_LACI_2"/>
    <property type="match status" value="1"/>
</dbReference>
<dbReference type="InterPro" id="IPR028082">
    <property type="entry name" value="Peripla_BP_I"/>
</dbReference>
<gene>
    <name evidence="5" type="ORF">C7443_10264</name>
</gene>
<evidence type="ECO:0000313" key="5">
    <source>
        <dbReference type="EMBL" id="PWV64415.1"/>
    </source>
</evidence>
<dbReference type="Gene3D" id="3.40.50.2300">
    <property type="match status" value="2"/>
</dbReference>
<keyword evidence="1" id="KW-0805">Transcription regulation</keyword>
<keyword evidence="6" id="KW-1185">Reference proteome</keyword>
<proteinExistence type="predicted"/>
<dbReference type="PROSITE" id="PS00356">
    <property type="entry name" value="HTH_LACI_1"/>
    <property type="match status" value="1"/>
</dbReference>
<organism evidence="5 6">
    <name type="scientific">Plasticicumulans acidivorans</name>
    <dbReference type="NCBI Taxonomy" id="886464"/>
    <lineage>
        <taxon>Bacteria</taxon>
        <taxon>Pseudomonadati</taxon>
        <taxon>Pseudomonadota</taxon>
        <taxon>Gammaproteobacteria</taxon>
        <taxon>Candidatus Competibacteraceae</taxon>
        <taxon>Plasticicumulans</taxon>
    </lineage>
</organism>
<evidence type="ECO:0000256" key="3">
    <source>
        <dbReference type="ARBA" id="ARBA00023163"/>
    </source>
</evidence>
<keyword evidence="3" id="KW-0804">Transcription</keyword>
<keyword evidence="2" id="KW-0238">DNA-binding</keyword>
<dbReference type="AlphaFoldDB" id="A0A317MXR9"/>
<accession>A0A317MXR9</accession>
<protein>
    <submittedName>
        <fullName evidence="5">LacI family transcriptional regulator</fullName>
    </submittedName>
</protein>